<gene>
    <name evidence="2" type="ORF">CTRI78_v005743</name>
</gene>
<sequence>MACSAVEHRSTLRSTFVEGHCILDRSPLALVESRVLGSSEDNTTPISKCPFRTLQPATHRVPPPPTTLHASHPTARPIPIQTSRCRPHCLQLNTVLCPGWPGLRPVCPSHRAHSRRAHRPFRPAFLIRSVQGPVLGTLPRLTRVSRHSKHLGALETLFPARRTVRVRRWHSNYCVRSFTFKKIYIVESLQRSCPSSLSCPIRSAWAVVPARSARLSPFPSDRPSEIRNPFRNQDPLRRPVFRLINTCTE</sequence>
<comment type="caution">
    <text evidence="2">The sequence shown here is derived from an EMBL/GenBank/DDBJ whole genome shotgun (WGS) entry which is preliminary data.</text>
</comment>
<keyword evidence="3" id="KW-1185">Reference proteome</keyword>
<dbReference type="Proteomes" id="UP000295703">
    <property type="component" value="Unassembled WGS sequence"/>
</dbReference>
<accession>A0A4R8RE50</accession>
<proteinExistence type="predicted"/>
<reference evidence="2 3" key="1">
    <citation type="submission" date="2018-12" db="EMBL/GenBank/DDBJ databases">
        <title>Genome sequence and assembly of Colletotrichum trifolii.</title>
        <authorList>
            <person name="Gan P."/>
            <person name="Shirasu K."/>
        </authorList>
    </citation>
    <scope>NUCLEOTIDE SEQUENCE [LARGE SCALE GENOMIC DNA]</scope>
    <source>
        <strain evidence="2 3">543-2</strain>
    </source>
</reference>
<evidence type="ECO:0000313" key="3">
    <source>
        <dbReference type="Proteomes" id="UP000295703"/>
    </source>
</evidence>
<dbReference type="AlphaFoldDB" id="A0A4R8RE50"/>
<protein>
    <submittedName>
        <fullName evidence="2">Uncharacterized protein</fullName>
    </submittedName>
</protein>
<evidence type="ECO:0000313" key="2">
    <source>
        <dbReference type="EMBL" id="TDZ55018.1"/>
    </source>
</evidence>
<feature type="region of interest" description="Disordered" evidence="1">
    <location>
        <begin position="46"/>
        <end position="72"/>
    </location>
</feature>
<organism evidence="2 3">
    <name type="scientific">Colletotrichum trifolii</name>
    <dbReference type="NCBI Taxonomy" id="5466"/>
    <lineage>
        <taxon>Eukaryota</taxon>
        <taxon>Fungi</taxon>
        <taxon>Dikarya</taxon>
        <taxon>Ascomycota</taxon>
        <taxon>Pezizomycotina</taxon>
        <taxon>Sordariomycetes</taxon>
        <taxon>Hypocreomycetidae</taxon>
        <taxon>Glomerellales</taxon>
        <taxon>Glomerellaceae</taxon>
        <taxon>Colletotrichum</taxon>
        <taxon>Colletotrichum orbiculare species complex</taxon>
    </lineage>
</organism>
<evidence type="ECO:0000256" key="1">
    <source>
        <dbReference type="SAM" id="MobiDB-lite"/>
    </source>
</evidence>
<dbReference type="EMBL" id="RYZW01000049">
    <property type="protein sequence ID" value="TDZ55018.1"/>
    <property type="molecule type" value="Genomic_DNA"/>
</dbReference>
<name>A0A4R8RE50_COLTR</name>